<keyword evidence="1" id="KW-0812">Transmembrane</keyword>
<organism evidence="2 3">
    <name type="scientific">Sphingobacterium tenebrionis</name>
    <dbReference type="NCBI Taxonomy" id="3111775"/>
    <lineage>
        <taxon>Bacteria</taxon>
        <taxon>Pseudomonadati</taxon>
        <taxon>Bacteroidota</taxon>
        <taxon>Sphingobacteriia</taxon>
        <taxon>Sphingobacteriales</taxon>
        <taxon>Sphingobacteriaceae</taxon>
        <taxon>Sphingobacterium</taxon>
    </lineage>
</organism>
<sequence length="67" mass="7566">MEKIKIYVSQWTIMRFLRLIMGILIVIQGVKAEQWLIAGIGVLFSILPLFNMGCGVNGTCDIPNRKN</sequence>
<dbReference type="RefSeq" id="WP_209023116.1">
    <property type="nucleotide sequence ID" value="NZ_JAYLLN010000022.1"/>
</dbReference>
<keyword evidence="1" id="KW-0472">Membrane</keyword>
<dbReference type="Proteomes" id="UP001363035">
    <property type="component" value="Unassembled WGS sequence"/>
</dbReference>
<reference evidence="2 3" key="1">
    <citation type="submission" date="2024-01" db="EMBL/GenBank/DDBJ databases">
        <title>Sphingobacterium tenebrionis sp. nov., a novel endophyte isolated from tenebrio molitor intestines.</title>
        <authorList>
            <person name="Zhang C."/>
        </authorList>
    </citation>
    <scope>NUCLEOTIDE SEQUENCE [LARGE SCALE GENOMIC DNA]</scope>
    <source>
        <strain evidence="2 3">PU5-4</strain>
    </source>
</reference>
<evidence type="ECO:0000256" key="1">
    <source>
        <dbReference type="SAM" id="Phobius"/>
    </source>
</evidence>
<dbReference type="EMBL" id="JAYLLN010000022">
    <property type="protein sequence ID" value="MEI5985257.1"/>
    <property type="molecule type" value="Genomic_DNA"/>
</dbReference>
<gene>
    <name evidence="2" type="ORF">VJ786_10115</name>
</gene>
<evidence type="ECO:0008006" key="4">
    <source>
        <dbReference type="Google" id="ProtNLM"/>
    </source>
</evidence>
<proteinExistence type="predicted"/>
<protein>
    <recommendedName>
        <fullName evidence="4">DUF2892 domain-containing protein</fullName>
    </recommendedName>
</protein>
<evidence type="ECO:0000313" key="3">
    <source>
        <dbReference type="Proteomes" id="UP001363035"/>
    </source>
</evidence>
<keyword evidence="3" id="KW-1185">Reference proteome</keyword>
<comment type="caution">
    <text evidence="2">The sequence shown here is derived from an EMBL/GenBank/DDBJ whole genome shotgun (WGS) entry which is preliminary data.</text>
</comment>
<evidence type="ECO:0000313" key="2">
    <source>
        <dbReference type="EMBL" id="MEI5985257.1"/>
    </source>
</evidence>
<feature type="transmembrane region" description="Helical" evidence="1">
    <location>
        <begin position="12"/>
        <end position="30"/>
    </location>
</feature>
<accession>A0ABU8I6W6</accession>
<name>A0ABU8I6W6_9SPHI</name>
<feature type="transmembrane region" description="Helical" evidence="1">
    <location>
        <begin position="36"/>
        <end position="56"/>
    </location>
</feature>
<keyword evidence="1" id="KW-1133">Transmembrane helix</keyword>